<evidence type="ECO:0000256" key="6">
    <source>
        <dbReference type="ARBA" id="ARBA00047984"/>
    </source>
</evidence>
<dbReference type="STRING" id="1287681.M7SS00"/>
<dbReference type="InterPro" id="IPR011709">
    <property type="entry name" value="DEAD-box_helicase_OB_fold"/>
</dbReference>
<dbReference type="SMART" id="SM00847">
    <property type="entry name" value="HA2"/>
    <property type="match status" value="1"/>
</dbReference>
<gene>
    <name evidence="9" type="ORF">UCREL1_3709</name>
</gene>
<keyword evidence="10" id="KW-1185">Reference proteome</keyword>
<dbReference type="GO" id="GO:0008380">
    <property type="term" value="P:RNA splicing"/>
    <property type="evidence" value="ECO:0007669"/>
    <property type="project" value="UniProtKB-KW"/>
</dbReference>
<dbReference type="PANTHER" id="PTHR18934:SF109">
    <property type="entry name" value="ATP-DEPENDENT RNA HELICASE DHX15 HOMOLOG"/>
    <property type="match status" value="1"/>
</dbReference>
<evidence type="ECO:0000256" key="1">
    <source>
        <dbReference type="ARBA" id="ARBA00012552"/>
    </source>
</evidence>
<proteinExistence type="predicted"/>
<keyword evidence="5" id="KW-0508">mRNA splicing</keyword>
<evidence type="ECO:0000259" key="8">
    <source>
        <dbReference type="SMART" id="SM00847"/>
    </source>
</evidence>
<feature type="domain" description="Helicase-associated" evidence="8">
    <location>
        <begin position="38"/>
        <end position="143"/>
    </location>
</feature>
<reference evidence="10" key="1">
    <citation type="journal article" date="2013" name="Genome Announc.">
        <title>Draft genome sequence of the grapevine dieback fungus Eutypa lata UCR-EL1.</title>
        <authorList>
            <person name="Blanco-Ulate B."/>
            <person name="Rolshausen P.E."/>
            <person name="Cantu D."/>
        </authorList>
    </citation>
    <scope>NUCLEOTIDE SEQUENCE [LARGE SCALE GENOMIC DNA]</scope>
    <source>
        <strain evidence="10">UCR-EL1</strain>
    </source>
</reference>
<dbReference type="Pfam" id="PF07717">
    <property type="entry name" value="OB_NTP_bind"/>
    <property type="match status" value="1"/>
</dbReference>
<dbReference type="InterPro" id="IPR027417">
    <property type="entry name" value="P-loop_NTPase"/>
</dbReference>
<keyword evidence="4 9" id="KW-0067">ATP-binding</keyword>
<dbReference type="GO" id="GO:0016787">
    <property type="term" value="F:hydrolase activity"/>
    <property type="evidence" value="ECO:0007669"/>
    <property type="project" value="UniProtKB-KW"/>
</dbReference>
<dbReference type="OMA" id="DYSCTDE"/>
<evidence type="ECO:0000313" key="9">
    <source>
        <dbReference type="EMBL" id="EMR69264.1"/>
    </source>
</evidence>
<keyword evidence="4 9" id="KW-0347">Helicase</keyword>
<name>M7SS00_EUTLA</name>
<organism evidence="9 10">
    <name type="scientific">Eutypa lata (strain UCR-EL1)</name>
    <name type="common">Grapevine dieback disease fungus</name>
    <name type="synonym">Eutypa armeniacae</name>
    <dbReference type="NCBI Taxonomy" id="1287681"/>
    <lineage>
        <taxon>Eukaryota</taxon>
        <taxon>Fungi</taxon>
        <taxon>Dikarya</taxon>
        <taxon>Ascomycota</taxon>
        <taxon>Pezizomycotina</taxon>
        <taxon>Sordariomycetes</taxon>
        <taxon>Xylariomycetidae</taxon>
        <taxon>Xylariales</taxon>
        <taxon>Diatrypaceae</taxon>
        <taxon>Eutypa</taxon>
    </lineage>
</organism>
<keyword evidence="4 9" id="KW-0547">Nucleotide-binding</keyword>
<evidence type="ECO:0000256" key="5">
    <source>
        <dbReference type="ARBA" id="ARBA00023187"/>
    </source>
</evidence>
<dbReference type="Proteomes" id="UP000012174">
    <property type="component" value="Unassembled WGS sequence"/>
</dbReference>
<protein>
    <recommendedName>
        <fullName evidence="1">RNA helicase</fullName>
        <ecNumber evidence="1">3.6.4.13</ecNumber>
    </recommendedName>
</protein>
<dbReference type="EMBL" id="KB706111">
    <property type="protein sequence ID" value="EMR69264.1"/>
    <property type="molecule type" value="Genomic_DNA"/>
</dbReference>
<dbReference type="Pfam" id="PF21010">
    <property type="entry name" value="HA2_C"/>
    <property type="match status" value="1"/>
</dbReference>
<dbReference type="GO" id="GO:0006397">
    <property type="term" value="P:mRNA processing"/>
    <property type="evidence" value="ECO:0007669"/>
    <property type="project" value="UniProtKB-KW"/>
</dbReference>
<sequence>MYLRSDLSSIILELCCDGHNDVLATGFVDPPDIELYLAAIEDLHHLGFLDHKAKITKLGTSAEEFALDHMSNRNKDAKFPVDPVWYLAIVEAEKLSCSCEIVSIAALLSTQKSIFVRPYNYRYVADLAREGWAHPKSDHLTLLNAFHAYQITRRECKVDIEQWCTDNFLSKVALETVSEIRGALMCRMGEMNIPVHSTQAGNPEYETNIRKALALSFVHHSAMQVPGRETYKTVRQNIYANVHTHSVLVNGQNEWVVFDKFAYSGIQYLQTVTAVEAEWLVDLPYFKNLPVRPGGQPKQPFVGESLESARARIGKRHEKS</sequence>
<dbReference type="GO" id="GO:0003723">
    <property type="term" value="F:RNA binding"/>
    <property type="evidence" value="ECO:0007669"/>
    <property type="project" value="TreeGrafter"/>
</dbReference>
<dbReference type="Gene3D" id="1.20.120.1080">
    <property type="match status" value="2"/>
</dbReference>
<evidence type="ECO:0000256" key="4">
    <source>
        <dbReference type="ARBA" id="ARBA00022806"/>
    </source>
</evidence>
<dbReference type="GO" id="GO:0003724">
    <property type="term" value="F:RNA helicase activity"/>
    <property type="evidence" value="ECO:0007669"/>
    <property type="project" value="UniProtKB-EC"/>
</dbReference>
<evidence type="ECO:0000256" key="2">
    <source>
        <dbReference type="ARBA" id="ARBA00022664"/>
    </source>
</evidence>
<feature type="region of interest" description="Disordered" evidence="7">
    <location>
        <begin position="297"/>
        <end position="320"/>
    </location>
</feature>
<keyword evidence="2" id="KW-0507">mRNA processing</keyword>
<dbReference type="eggNOG" id="KOG0925">
    <property type="taxonomic scope" value="Eukaryota"/>
</dbReference>
<dbReference type="EC" id="3.6.4.13" evidence="1"/>
<evidence type="ECO:0000313" key="10">
    <source>
        <dbReference type="Proteomes" id="UP000012174"/>
    </source>
</evidence>
<dbReference type="AlphaFoldDB" id="M7SS00"/>
<dbReference type="PANTHER" id="PTHR18934">
    <property type="entry name" value="ATP-DEPENDENT RNA HELICASE"/>
    <property type="match status" value="1"/>
</dbReference>
<evidence type="ECO:0000256" key="7">
    <source>
        <dbReference type="SAM" id="MobiDB-lite"/>
    </source>
</evidence>
<dbReference type="InterPro" id="IPR007502">
    <property type="entry name" value="Helicase-assoc_dom"/>
</dbReference>
<dbReference type="HOGENOM" id="CLU_001832_5_4_1"/>
<dbReference type="KEGG" id="ela:UCREL1_3709"/>
<dbReference type="OrthoDB" id="4778416at2759"/>
<accession>M7SS00</accession>
<keyword evidence="3" id="KW-0378">Hydrolase</keyword>
<evidence type="ECO:0000256" key="3">
    <source>
        <dbReference type="ARBA" id="ARBA00022801"/>
    </source>
</evidence>
<dbReference type="SUPFAM" id="SSF52540">
    <property type="entry name" value="P-loop containing nucleoside triphosphate hydrolases"/>
    <property type="match status" value="1"/>
</dbReference>
<comment type="catalytic activity">
    <reaction evidence="6">
        <text>ATP + H2O = ADP + phosphate + H(+)</text>
        <dbReference type="Rhea" id="RHEA:13065"/>
        <dbReference type="ChEBI" id="CHEBI:15377"/>
        <dbReference type="ChEBI" id="CHEBI:15378"/>
        <dbReference type="ChEBI" id="CHEBI:30616"/>
        <dbReference type="ChEBI" id="CHEBI:43474"/>
        <dbReference type="ChEBI" id="CHEBI:456216"/>
        <dbReference type="EC" id="3.6.4.13"/>
    </reaction>
</comment>